<dbReference type="Proteomes" id="UP000641646">
    <property type="component" value="Unassembled WGS sequence"/>
</dbReference>
<dbReference type="InterPro" id="IPR013780">
    <property type="entry name" value="Glyco_hydro_b"/>
</dbReference>
<evidence type="ECO:0000256" key="4">
    <source>
        <dbReference type="RuleBase" id="RU361185"/>
    </source>
</evidence>
<dbReference type="InterPro" id="IPR030458">
    <property type="entry name" value="Glyco_hydro_31_AS"/>
</dbReference>
<evidence type="ECO:0000256" key="2">
    <source>
        <dbReference type="ARBA" id="ARBA00022801"/>
    </source>
</evidence>
<dbReference type="EMBL" id="JACJPW010000031">
    <property type="protein sequence ID" value="MBD2182112.1"/>
    <property type="molecule type" value="Genomic_DNA"/>
</dbReference>
<gene>
    <name evidence="8" type="ORF">H6G03_13525</name>
</gene>
<evidence type="ECO:0000256" key="3">
    <source>
        <dbReference type="ARBA" id="ARBA00023295"/>
    </source>
</evidence>
<comment type="caution">
    <text evidence="8">The sequence shown here is derived from an EMBL/GenBank/DDBJ whole genome shotgun (WGS) entry which is preliminary data.</text>
</comment>
<dbReference type="GO" id="GO:0004553">
    <property type="term" value="F:hydrolase activity, hydrolyzing O-glycosyl compounds"/>
    <property type="evidence" value="ECO:0007669"/>
    <property type="project" value="InterPro"/>
</dbReference>
<protein>
    <submittedName>
        <fullName evidence="8">Glycoside hydrolase family 31 protein</fullName>
    </submittedName>
</protein>
<evidence type="ECO:0000259" key="5">
    <source>
        <dbReference type="Pfam" id="PF01055"/>
    </source>
</evidence>
<dbReference type="Pfam" id="PF01055">
    <property type="entry name" value="Glyco_hydro_31_2nd"/>
    <property type="match status" value="1"/>
</dbReference>
<keyword evidence="9" id="KW-1185">Reference proteome</keyword>
<reference evidence="8" key="1">
    <citation type="journal article" date="2015" name="ISME J.">
        <title>Draft Genome Sequence of Streptomyces incarnatus NRRL8089, which Produces the Nucleoside Antibiotic Sinefungin.</title>
        <authorList>
            <person name="Oshima K."/>
            <person name="Hattori M."/>
            <person name="Shimizu H."/>
            <person name="Fukuda K."/>
            <person name="Nemoto M."/>
            <person name="Inagaki K."/>
            <person name="Tamura T."/>
        </authorList>
    </citation>
    <scope>NUCLEOTIDE SEQUENCE</scope>
    <source>
        <strain evidence="8">FACHB-1375</strain>
    </source>
</reference>
<keyword evidence="2 4" id="KW-0378">Hydrolase</keyword>
<dbReference type="RefSeq" id="WP_190464920.1">
    <property type="nucleotide sequence ID" value="NZ_JACJPW010000031.1"/>
</dbReference>
<evidence type="ECO:0000256" key="1">
    <source>
        <dbReference type="ARBA" id="ARBA00007806"/>
    </source>
</evidence>
<dbReference type="Gene3D" id="2.60.40.1760">
    <property type="entry name" value="glycosyl hydrolase (family 31)"/>
    <property type="match status" value="1"/>
</dbReference>
<dbReference type="InterPro" id="IPR011013">
    <property type="entry name" value="Gal_mutarotase_sf_dom"/>
</dbReference>
<dbReference type="PANTHER" id="PTHR22762">
    <property type="entry name" value="ALPHA-GLUCOSIDASE"/>
    <property type="match status" value="1"/>
</dbReference>
<evidence type="ECO:0000259" key="7">
    <source>
        <dbReference type="Pfam" id="PF21365"/>
    </source>
</evidence>
<dbReference type="GO" id="GO:0030246">
    <property type="term" value="F:carbohydrate binding"/>
    <property type="evidence" value="ECO:0007669"/>
    <property type="project" value="InterPro"/>
</dbReference>
<dbReference type="GO" id="GO:0005975">
    <property type="term" value="P:carbohydrate metabolic process"/>
    <property type="evidence" value="ECO:0007669"/>
    <property type="project" value="InterPro"/>
</dbReference>
<dbReference type="AlphaFoldDB" id="A0A926VG22"/>
<dbReference type="Pfam" id="PF13802">
    <property type="entry name" value="Gal_mutarotas_2"/>
    <property type="match status" value="1"/>
</dbReference>
<evidence type="ECO:0000259" key="6">
    <source>
        <dbReference type="Pfam" id="PF13802"/>
    </source>
</evidence>
<feature type="domain" description="Glycoside hydrolase family 31 N-terminal" evidence="6">
    <location>
        <begin position="75"/>
        <end position="241"/>
    </location>
</feature>
<dbReference type="SUPFAM" id="SSF51011">
    <property type="entry name" value="Glycosyl hydrolase domain"/>
    <property type="match status" value="1"/>
</dbReference>
<organism evidence="8 9">
    <name type="scientific">Aerosakkonema funiforme FACHB-1375</name>
    <dbReference type="NCBI Taxonomy" id="2949571"/>
    <lineage>
        <taxon>Bacteria</taxon>
        <taxon>Bacillati</taxon>
        <taxon>Cyanobacteriota</taxon>
        <taxon>Cyanophyceae</taxon>
        <taxon>Oscillatoriophycideae</taxon>
        <taxon>Aerosakkonematales</taxon>
        <taxon>Aerosakkonemataceae</taxon>
        <taxon>Aerosakkonema</taxon>
    </lineage>
</organism>
<reference evidence="8" key="2">
    <citation type="submission" date="2020-08" db="EMBL/GenBank/DDBJ databases">
        <authorList>
            <person name="Chen M."/>
            <person name="Teng W."/>
            <person name="Zhao L."/>
            <person name="Hu C."/>
            <person name="Zhou Y."/>
            <person name="Han B."/>
            <person name="Song L."/>
            <person name="Shu W."/>
        </authorList>
    </citation>
    <scope>NUCLEOTIDE SEQUENCE</scope>
    <source>
        <strain evidence="8">FACHB-1375</strain>
    </source>
</reference>
<dbReference type="InterPro" id="IPR000322">
    <property type="entry name" value="Glyco_hydro_31_TIM"/>
</dbReference>
<dbReference type="InterPro" id="IPR048395">
    <property type="entry name" value="Glyco_hydro_31_C"/>
</dbReference>
<dbReference type="InterPro" id="IPR017853">
    <property type="entry name" value="GH"/>
</dbReference>
<accession>A0A926VG22</accession>
<dbReference type="PANTHER" id="PTHR22762:SF120">
    <property type="entry name" value="HETEROGLYCAN GLUCOSIDASE 1"/>
    <property type="match status" value="1"/>
</dbReference>
<feature type="domain" description="Glycosyl hydrolase family 31 C-terminal" evidence="7">
    <location>
        <begin position="615"/>
        <end position="701"/>
    </location>
</feature>
<feature type="domain" description="Glycoside hydrolase family 31 TIM barrel" evidence="5">
    <location>
        <begin position="280"/>
        <end position="607"/>
    </location>
</feature>
<dbReference type="CDD" id="cd06604">
    <property type="entry name" value="GH31_glucosidase_II_MalA"/>
    <property type="match status" value="1"/>
</dbReference>
<dbReference type="PROSITE" id="PS00129">
    <property type="entry name" value="GLYCOSYL_HYDROL_F31_1"/>
    <property type="match status" value="1"/>
</dbReference>
<dbReference type="CDD" id="cd14752">
    <property type="entry name" value="GH31_N"/>
    <property type="match status" value="1"/>
</dbReference>
<comment type="similarity">
    <text evidence="1 4">Belongs to the glycosyl hydrolase 31 family.</text>
</comment>
<keyword evidence="3 4" id="KW-0326">Glycosidase</keyword>
<dbReference type="InterPro" id="IPR025887">
    <property type="entry name" value="Glyco_hydro_31_N_dom"/>
</dbReference>
<evidence type="ECO:0000313" key="9">
    <source>
        <dbReference type="Proteomes" id="UP000641646"/>
    </source>
</evidence>
<dbReference type="Gene3D" id="3.20.20.80">
    <property type="entry name" value="Glycosidases"/>
    <property type="match status" value="1"/>
</dbReference>
<evidence type="ECO:0000313" key="8">
    <source>
        <dbReference type="EMBL" id="MBD2182112.1"/>
    </source>
</evidence>
<dbReference type="SUPFAM" id="SSF51445">
    <property type="entry name" value="(Trans)glycosidases"/>
    <property type="match status" value="1"/>
</dbReference>
<name>A0A926VG22_9CYAN</name>
<dbReference type="SUPFAM" id="SSF74650">
    <property type="entry name" value="Galactose mutarotase-like"/>
    <property type="match status" value="1"/>
</dbReference>
<proteinExistence type="inferred from homology"/>
<sequence length="816" mass="94160">MNFWKQISQRWKYFTGTLFYLGFAPHAYLYSLKRDRIEQQFPPPQSDEAFDNPGKLIRAEKSSRGAYFYFERAELEVYFLTADLVRLAWRPGIPPVPYAIARHQWPEVETNLDEAEDSYSVSSDTFKVIVGINGSVKFCDATGQIVREEMPPQRKAEGWIHQALLRQEENIYGLGERAFPLNLRNPKDGRLEAQYRMWNYDAAGMYGVGSDPMYLCIPVYWGMHQQGSYLVFYENSYEATFTLGDMATADFEGGSLRYYVTCGTPTQLLERYTELTGRAPLPPRWALGYHQSHWGYRTEEAVRAEARSFEEHNLPLSAIHLDIDVQVGFRAFTIDPDRFPKLPSFTKELLKQGVRFIAIMNPGIKYSRHSNLFLEGQLLEAFCRLPNGKLATGPVWPGWCVFPDFTNPVVRQWWSRQYEYLLDVGVSGFWHDMNEPAAFILWGDRSLPKPTQHYMEGRGGDHREAHNLYGFLQAKAGYESLSHHRPHQRPFIVSRAGWAGLQRYGWTWTGDIECSWEAMRITVSTVVGLGLSGIPYSGPDTGGFQGNPSAELYTRWFQMSSFLTFFRTHSSNNVSHRAPWSYGEPYLSIMRQFLQLRYRLMPYFYTLAWEASRKGYPPVRPVFWSDSEDSRLWDVDDAFLLGNSLLVCPIFEAEVRSRNFLLPKGHWYNFWDDALLEGSQQVNLEAPLEQIPLLVKAGTILPMEEAKQLILHLYPPVQGNSVGWMYGDAGDGYGESRFDVFRIVLFEEGLDLTWEQEGDFAFPYQSVKVHLHGFESQQAWIDGEEVAVSGNRLECGTFEKIYFRRRSENAVAWVEE</sequence>
<dbReference type="Pfam" id="PF21365">
    <property type="entry name" value="Glyco_hydro_31_3rd"/>
    <property type="match status" value="1"/>
</dbReference>
<dbReference type="Gene3D" id="2.60.40.1180">
    <property type="entry name" value="Golgi alpha-mannosidase II"/>
    <property type="match status" value="1"/>
</dbReference>